<organism evidence="1 2">
    <name type="scientific">lymphocystis disease virus-China</name>
    <dbReference type="NCBI Taxonomy" id="256729"/>
    <lineage>
        <taxon>Viruses</taxon>
        <taxon>Varidnaviria</taxon>
        <taxon>Bamfordvirae</taxon>
        <taxon>Nucleocytoviricota</taxon>
        <taxon>Megaviricetes</taxon>
        <taxon>Pimascovirales</taxon>
        <taxon>Pimascovirales incertae sedis</taxon>
        <taxon>Iridoviridae</taxon>
        <taxon>Alphairidovirinae</taxon>
        <taxon>Lymphocystivirus</taxon>
        <taxon>Lymphocystivirus paralichthys1</taxon>
        <taxon>Lymphocystis disease virus 2</taxon>
    </lineage>
</organism>
<accession>Q678D5</accession>
<dbReference type="RefSeq" id="YP_073583.1">
    <property type="nucleotide sequence ID" value="NC_005902.1"/>
</dbReference>
<evidence type="ECO:0000313" key="1">
    <source>
        <dbReference type="EMBL" id="AAU10922.1"/>
    </source>
</evidence>
<sequence length="41" mass="4914">MMYFIDDNKIIVISSTNLKVVPFIYLFSKSFKRFKFIKSFG</sequence>
<proteinExistence type="predicted"/>
<dbReference type="GeneID" id="2979068"/>
<dbReference type="EMBL" id="AY380826">
    <property type="protein sequence ID" value="AAU10922.1"/>
    <property type="molecule type" value="Genomic_DNA"/>
</dbReference>
<protein>
    <submittedName>
        <fullName evidence="1">Uncharacterized protein</fullName>
    </submittedName>
</protein>
<name>Q678D5_9VIRU</name>
<evidence type="ECO:0000313" key="2">
    <source>
        <dbReference type="Proteomes" id="UP000106699"/>
    </source>
</evidence>
<dbReference type="Proteomes" id="UP000106699">
    <property type="component" value="Segment"/>
</dbReference>
<dbReference type="KEGG" id="vg:2979068"/>
<reference evidence="1 2" key="1">
    <citation type="journal article" date="2004" name="J. Virol.">
        <title>Complete genome sequence of lymphocystis disease virus isolated from China.</title>
        <authorList>
            <person name="Zhang Q.Y."/>
            <person name="Xiao F."/>
            <person name="Xie J."/>
            <person name="Li Z.Q."/>
            <person name="Gui J.F."/>
        </authorList>
    </citation>
    <scope>NUCLEOTIDE SEQUENCE [LARGE SCALE GENOMIC DNA]</scope>
</reference>
<keyword evidence="2" id="KW-1185">Reference proteome</keyword>